<dbReference type="Pfam" id="PF13414">
    <property type="entry name" value="TPR_11"/>
    <property type="match status" value="1"/>
</dbReference>
<reference evidence="7" key="1">
    <citation type="submission" date="2021-03" db="EMBL/GenBank/DDBJ databases">
        <authorList>
            <person name="Tagirdzhanova G."/>
        </authorList>
    </citation>
    <scope>NUCLEOTIDE SEQUENCE</scope>
</reference>
<dbReference type="SMART" id="SM00727">
    <property type="entry name" value="STI1"/>
    <property type="match status" value="1"/>
</dbReference>
<protein>
    <recommendedName>
        <fullName evidence="6">STI1 domain-containing protein</fullName>
    </recommendedName>
</protein>
<evidence type="ECO:0000313" key="7">
    <source>
        <dbReference type="EMBL" id="CAF9934342.1"/>
    </source>
</evidence>
<keyword evidence="2" id="KW-0677">Repeat</keyword>
<dbReference type="GO" id="GO:0016020">
    <property type="term" value="C:membrane"/>
    <property type="evidence" value="ECO:0007669"/>
    <property type="project" value="TreeGrafter"/>
</dbReference>
<dbReference type="InterPro" id="IPR011990">
    <property type="entry name" value="TPR-like_helical_dom_sf"/>
</dbReference>
<feature type="compositionally biased region" description="Gly residues" evidence="5">
    <location>
        <begin position="326"/>
        <end position="346"/>
    </location>
</feature>
<dbReference type="Proteomes" id="UP000664521">
    <property type="component" value="Unassembled WGS sequence"/>
</dbReference>
<feature type="compositionally biased region" description="Polar residues" evidence="5">
    <location>
        <begin position="81"/>
        <end position="99"/>
    </location>
</feature>
<feature type="region of interest" description="Disordered" evidence="5">
    <location>
        <begin position="209"/>
        <end position="285"/>
    </location>
</feature>
<dbReference type="GO" id="GO:0072380">
    <property type="term" value="C:TRC complex"/>
    <property type="evidence" value="ECO:0007669"/>
    <property type="project" value="TreeGrafter"/>
</dbReference>
<dbReference type="FunFam" id="1.25.40.10:FF:000207">
    <property type="entry name" value="Small glutamine-rich tetratricopeptide repeat-containing protein"/>
    <property type="match status" value="1"/>
</dbReference>
<evidence type="ECO:0000256" key="4">
    <source>
        <dbReference type="PROSITE-ProRule" id="PRU00339"/>
    </source>
</evidence>
<evidence type="ECO:0000256" key="3">
    <source>
        <dbReference type="ARBA" id="ARBA00022803"/>
    </source>
</evidence>
<evidence type="ECO:0000259" key="6">
    <source>
        <dbReference type="SMART" id="SM00727"/>
    </source>
</evidence>
<evidence type="ECO:0000256" key="5">
    <source>
        <dbReference type="SAM" id="MobiDB-lite"/>
    </source>
</evidence>
<organism evidence="7 8">
    <name type="scientific">Heterodermia speciosa</name>
    <dbReference type="NCBI Taxonomy" id="116794"/>
    <lineage>
        <taxon>Eukaryota</taxon>
        <taxon>Fungi</taxon>
        <taxon>Dikarya</taxon>
        <taxon>Ascomycota</taxon>
        <taxon>Pezizomycotina</taxon>
        <taxon>Lecanoromycetes</taxon>
        <taxon>OSLEUM clade</taxon>
        <taxon>Lecanoromycetidae</taxon>
        <taxon>Caliciales</taxon>
        <taxon>Physciaceae</taxon>
        <taxon>Heterodermia</taxon>
    </lineage>
</organism>
<gene>
    <name evidence="7" type="ORF">HETSPECPRED_009192</name>
</gene>
<feature type="region of interest" description="Disordered" evidence="5">
    <location>
        <begin position="80"/>
        <end position="119"/>
    </location>
</feature>
<feature type="compositionally biased region" description="Polar residues" evidence="5">
    <location>
        <begin position="106"/>
        <end position="117"/>
    </location>
</feature>
<dbReference type="GO" id="GO:0060090">
    <property type="term" value="F:molecular adaptor activity"/>
    <property type="evidence" value="ECO:0007669"/>
    <property type="project" value="TreeGrafter"/>
</dbReference>
<dbReference type="PROSITE" id="PS50005">
    <property type="entry name" value="TPR"/>
    <property type="match status" value="1"/>
</dbReference>
<keyword evidence="8" id="KW-1185">Reference proteome</keyword>
<dbReference type="Gene3D" id="1.20.5.420">
    <property type="entry name" value="Immunoglobulin FC, subunit C"/>
    <property type="match status" value="1"/>
</dbReference>
<dbReference type="AlphaFoldDB" id="A0A8H3IND7"/>
<dbReference type="PANTHER" id="PTHR45831">
    <property type="entry name" value="LD24721P"/>
    <property type="match status" value="1"/>
</dbReference>
<accession>A0A8H3IND7</accession>
<keyword evidence="3 4" id="KW-0802">TPR repeat</keyword>
<dbReference type="SUPFAM" id="SSF48452">
    <property type="entry name" value="TPR-like"/>
    <property type="match status" value="1"/>
</dbReference>
<evidence type="ECO:0000256" key="2">
    <source>
        <dbReference type="ARBA" id="ARBA00022737"/>
    </source>
</evidence>
<comment type="similarity">
    <text evidence="1">Belongs to the SGT family.</text>
</comment>
<feature type="repeat" description="TPR" evidence="4">
    <location>
        <begin position="112"/>
        <end position="145"/>
    </location>
</feature>
<evidence type="ECO:0000313" key="8">
    <source>
        <dbReference type="Proteomes" id="UP000664521"/>
    </source>
</evidence>
<name>A0A8H3IND7_9LECA</name>
<feature type="domain" description="STI1" evidence="6">
    <location>
        <begin position="283"/>
        <end position="322"/>
    </location>
</feature>
<dbReference type="Pfam" id="PF16546">
    <property type="entry name" value="SGTA_dimer"/>
    <property type="match status" value="1"/>
</dbReference>
<dbReference type="GO" id="GO:0006620">
    <property type="term" value="P:post-translational protein targeting to endoplasmic reticulum membrane"/>
    <property type="evidence" value="ECO:0007669"/>
    <property type="project" value="TreeGrafter"/>
</dbReference>
<dbReference type="SMART" id="SM00028">
    <property type="entry name" value="TPR"/>
    <property type="match status" value="3"/>
</dbReference>
<dbReference type="EMBL" id="CAJPDS010000074">
    <property type="protein sequence ID" value="CAF9934342.1"/>
    <property type="molecule type" value="Genomic_DNA"/>
</dbReference>
<feature type="region of interest" description="Disordered" evidence="5">
    <location>
        <begin position="326"/>
        <end position="347"/>
    </location>
</feature>
<dbReference type="InterPro" id="IPR047150">
    <property type="entry name" value="SGT"/>
</dbReference>
<dbReference type="FunFam" id="1.10.260.100:FF:000011">
    <property type="entry name" value="TPR Domain containing protein"/>
    <property type="match status" value="1"/>
</dbReference>
<dbReference type="Gene3D" id="1.25.40.10">
    <property type="entry name" value="Tetratricopeptide repeat domain"/>
    <property type="match status" value="1"/>
</dbReference>
<dbReference type="FunFam" id="1.20.5.420:FF:000005">
    <property type="entry name" value="Hsc70 cochaperone (SGT), putative"/>
    <property type="match status" value="1"/>
</dbReference>
<feature type="compositionally biased region" description="Basic and acidic residues" evidence="5">
    <location>
        <begin position="227"/>
        <end position="239"/>
    </location>
</feature>
<sequence length="375" mass="38577">MATSPLDSKKRLALAIIDFLSTSLKDGTLTPEDQESIEIAQSCIADTFHVDPQNQSHMKDAIGDQSLLSIYGVYEKLKGKSTPSASSSAKQTPTSSAPSDTPAKPTGSNPESENFKSAGNAAMQRKDYPAAIDLYSKAITLSPTNPIYLSNRAAAYSASHQHAQASTDAELAVAADPTYTKAWSRLGLARYVLGDAKGSMEAYGKGIEYEGNGGSEAMKKGYQTAKNRVEQEEKDRAQNDDENEDVSETTREGGGAPAGGMPDLSALAGMLGGGGRGGGGGGMPDLSSIMSNPMFANMAQNLMSNPEAMQGLMNNPQLRGLAERFGGGGGGAGAGGQGGGSGGGGMPDLASLMNDPSIAEMARNFMGGQGRGGGR</sequence>
<feature type="compositionally biased region" description="Gly residues" evidence="5">
    <location>
        <begin position="270"/>
        <end position="283"/>
    </location>
</feature>
<dbReference type="InterPro" id="IPR032374">
    <property type="entry name" value="SGTA_dimer"/>
</dbReference>
<comment type="caution">
    <text evidence="7">The sequence shown here is derived from an EMBL/GenBank/DDBJ whole genome shotgun (WGS) entry which is preliminary data.</text>
</comment>
<dbReference type="OrthoDB" id="2335338at2759"/>
<dbReference type="InterPro" id="IPR019734">
    <property type="entry name" value="TPR_rpt"/>
</dbReference>
<dbReference type="PANTHER" id="PTHR45831:SF2">
    <property type="entry name" value="LD24721P"/>
    <property type="match status" value="1"/>
</dbReference>
<proteinExistence type="inferred from homology"/>
<dbReference type="Gene3D" id="1.10.260.100">
    <property type="match status" value="1"/>
</dbReference>
<dbReference type="InterPro" id="IPR006636">
    <property type="entry name" value="STI1_HS-bd"/>
</dbReference>
<evidence type="ECO:0000256" key="1">
    <source>
        <dbReference type="ARBA" id="ARBA00008175"/>
    </source>
</evidence>